<dbReference type="PROSITE" id="PS50293">
    <property type="entry name" value="TPR_REGION"/>
    <property type="match status" value="1"/>
</dbReference>
<dbReference type="GO" id="GO:0008318">
    <property type="term" value="F:protein prenyltransferase activity"/>
    <property type="evidence" value="ECO:0007669"/>
    <property type="project" value="InterPro"/>
</dbReference>
<evidence type="ECO:0000313" key="6">
    <source>
        <dbReference type="EMBL" id="EGJ34058.1"/>
    </source>
</evidence>
<protein>
    <submittedName>
        <fullName evidence="6">Uncharacterized protein</fullName>
    </submittedName>
</protein>
<dbReference type="PANTHER" id="PTHR44943">
    <property type="entry name" value="CELLULOSE SYNTHASE OPERON PROTEIN C"/>
    <property type="match status" value="1"/>
</dbReference>
<dbReference type="Proteomes" id="UP000003959">
    <property type="component" value="Unassembled WGS sequence"/>
</dbReference>
<evidence type="ECO:0000256" key="1">
    <source>
        <dbReference type="ARBA" id="ARBA00022737"/>
    </source>
</evidence>
<organism evidence="6 7">
    <name type="scientific">Moorena producens 3L</name>
    <dbReference type="NCBI Taxonomy" id="489825"/>
    <lineage>
        <taxon>Bacteria</taxon>
        <taxon>Bacillati</taxon>
        <taxon>Cyanobacteriota</taxon>
        <taxon>Cyanophyceae</taxon>
        <taxon>Coleofasciculales</taxon>
        <taxon>Coleofasciculaceae</taxon>
        <taxon>Moorena</taxon>
    </lineage>
</organism>
<dbReference type="PROSITE" id="PS51147">
    <property type="entry name" value="PFTA"/>
    <property type="match status" value="1"/>
</dbReference>
<evidence type="ECO:0000256" key="5">
    <source>
        <dbReference type="SAM" id="SignalP"/>
    </source>
</evidence>
<dbReference type="AlphaFoldDB" id="F4XMZ9"/>
<dbReference type="HOGENOM" id="CLU_665366_0_0_3"/>
<dbReference type="InterPro" id="IPR002088">
    <property type="entry name" value="Prenyl_trans_a"/>
</dbReference>
<keyword evidence="7" id="KW-1185">Reference proteome</keyword>
<keyword evidence="1" id="KW-0677">Repeat</keyword>
<reference evidence="7" key="1">
    <citation type="journal article" date="2011" name="Proc. Natl. Acad. Sci. U.S.A.">
        <title>Genomic insights into the physiology and ecology of the marine filamentous cyanobacterium Lyngbya majuscula.</title>
        <authorList>
            <person name="Jones A.C."/>
            <person name="Monroe E.A."/>
            <person name="Podell S."/>
            <person name="Hess W.R."/>
            <person name="Klages S."/>
            <person name="Esquenazi E."/>
            <person name="Niessen S."/>
            <person name="Hoover H."/>
            <person name="Rothmann M."/>
            <person name="Lasken R.S."/>
            <person name="Yates J.R.III."/>
            <person name="Reinhardt R."/>
            <person name="Kube M."/>
            <person name="Burkart M.D."/>
            <person name="Allen E.E."/>
            <person name="Dorrestein P.C."/>
            <person name="Gerwick W.H."/>
            <person name="Gerwick L."/>
        </authorList>
    </citation>
    <scope>NUCLEOTIDE SEQUENCE [LARGE SCALE GENOMIC DNA]</scope>
    <source>
        <strain evidence="7">3L</strain>
    </source>
</reference>
<feature type="signal peptide" evidence="5">
    <location>
        <begin position="1"/>
        <end position="23"/>
    </location>
</feature>
<dbReference type="Gene3D" id="1.25.40.10">
    <property type="entry name" value="Tetratricopeptide repeat domain"/>
    <property type="match status" value="1"/>
</dbReference>
<feature type="repeat" description="TPR" evidence="3">
    <location>
        <begin position="287"/>
        <end position="320"/>
    </location>
</feature>
<dbReference type="InterPro" id="IPR011990">
    <property type="entry name" value="TPR-like_helical_dom_sf"/>
</dbReference>
<keyword evidence="4" id="KW-0812">Transmembrane</keyword>
<gene>
    <name evidence="6" type="ORF">LYNGBM3L_20800</name>
</gene>
<dbReference type="RefSeq" id="WP_008181133.1">
    <property type="nucleotide sequence ID" value="NZ_GL890840.1"/>
</dbReference>
<name>F4XMZ9_9CYAN</name>
<dbReference type="InterPro" id="IPR019734">
    <property type="entry name" value="TPR_rpt"/>
</dbReference>
<dbReference type="eggNOG" id="COG0457">
    <property type="taxonomic scope" value="Bacteria"/>
</dbReference>
<dbReference type="OrthoDB" id="439924at2"/>
<evidence type="ECO:0000313" key="7">
    <source>
        <dbReference type="Proteomes" id="UP000003959"/>
    </source>
</evidence>
<evidence type="ECO:0000256" key="4">
    <source>
        <dbReference type="SAM" id="Phobius"/>
    </source>
</evidence>
<dbReference type="InterPro" id="IPR051685">
    <property type="entry name" value="Ycf3/AcsC/BcsC/TPR_MFPF"/>
</dbReference>
<dbReference type="PANTHER" id="PTHR44943:SF4">
    <property type="entry name" value="TPR REPEAT-CONTAINING PROTEIN MJ0798"/>
    <property type="match status" value="1"/>
</dbReference>
<dbReference type="EMBL" id="GL890840">
    <property type="protein sequence ID" value="EGJ34058.1"/>
    <property type="molecule type" value="Genomic_DNA"/>
</dbReference>
<evidence type="ECO:0000256" key="2">
    <source>
        <dbReference type="ARBA" id="ARBA00022803"/>
    </source>
</evidence>
<keyword evidence="4" id="KW-0472">Membrane</keyword>
<keyword evidence="4" id="KW-1133">Transmembrane helix</keyword>
<feature type="repeat" description="TPR" evidence="3">
    <location>
        <begin position="219"/>
        <end position="252"/>
    </location>
</feature>
<proteinExistence type="predicted"/>
<evidence type="ECO:0000256" key="3">
    <source>
        <dbReference type="PROSITE-ProRule" id="PRU00339"/>
    </source>
</evidence>
<accession>F4XMZ9</accession>
<feature type="repeat" description="TPR" evidence="3">
    <location>
        <begin position="355"/>
        <end position="388"/>
    </location>
</feature>
<dbReference type="Pfam" id="PF13432">
    <property type="entry name" value="TPR_16"/>
    <property type="match status" value="2"/>
</dbReference>
<feature type="chain" id="PRO_5003324394" evidence="5">
    <location>
        <begin position="24"/>
        <end position="413"/>
    </location>
</feature>
<feature type="repeat" description="TPR" evidence="3">
    <location>
        <begin position="253"/>
        <end position="286"/>
    </location>
</feature>
<feature type="transmembrane region" description="Helical" evidence="4">
    <location>
        <begin position="79"/>
        <end position="101"/>
    </location>
</feature>
<dbReference type="SUPFAM" id="SSF48452">
    <property type="entry name" value="TPR-like"/>
    <property type="match status" value="1"/>
</dbReference>
<sequence length="413" mass="47724">MKIKPNLAITLATLLLSVEGAIAQPNSSFPNATPPTPLLSNQEREEVERLINDHLEKSYTIRNHIQSEVHRTFDWTINLLNLLITVLIAIPIVTSLAVLLLRRSIINQLVSETQKQFQEEAEQKIKEQIDAEVTTELKRQVEAFKQELETLKSDFVSQLQHLVVAAQHEKEQIFNEISRITPSIIQEEFVAPEVQQKLEELTKQLESLKSANPQLYLTVDDYINQGHALWIENRYQDAIASYEKALQLQPDSDVAWSGKGQALQRLKRYEESLAAHAEAIKINPNNFRSWFGQGYTLRYMEQYEEALISYDQVIQLNPDFHHAWNHRAYALIKLGRYQEAWDSLERVRQLKSNSSNLYYNEACYYVLNGEIDSAIASLEQAMSLNDRLKSIINIDADFDMIKDEQRFQNLINP</sequence>
<dbReference type="SMART" id="SM00028">
    <property type="entry name" value="TPR"/>
    <property type="match status" value="5"/>
</dbReference>
<dbReference type="Pfam" id="PF13181">
    <property type="entry name" value="TPR_8"/>
    <property type="match status" value="1"/>
</dbReference>
<keyword evidence="5" id="KW-0732">Signal</keyword>
<dbReference type="NCBIfam" id="NF047558">
    <property type="entry name" value="TPR_END_plus"/>
    <property type="match status" value="1"/>
</dbReference>
<dbReference type="PROSITE" id="PS50005">
    <property type="entry name" value="TPR"/>
    <property type="match status" value="4"/>
</dbReference>
<keyword evidence="2 3" id="KW-0802">TPR repeat</keyword>